<dbReference type="InterPro" id="IPR048960">
    <property type="entry name" value="POLQ-like_helical"/>
</dbReference>
<evidence type="ECO:0008006" key="12">
    <source>
        <dbReference type="Google" id="ProtNLM"/>
    </source>
</evidence>
<dbReference type="SUPFAM" id="SSF53098">
    <property type="entry name" value="Ribonuclease H-like"/>
    <property type="match status" value="1"/>
</dbReference>
<dbReference type="FunFam" id="3.40.50.300:FF:000813">
    <property type="entry name" value="helicase POLQ-like isoform X1"/>
    <property type="match status" value="1"/>
</dbReference>
<feature type="compositionally biased region" description="Polar residues" evidence="7">
    <location>
        <begin position="161"/>
        <end position="172"/>
    </location>
</feature>
<dbReference type="CDD" id="cd18026">
    <property type="entry name" value="DEXHc_POLQ-like"/>
    <property type="match status" value="1"/>
</dbReference>
<dbReference type="GO" id="GO:0005634">
    <property type="term" value="C:nucleus"/>
    <property type="evidence" value="ECO:0007669"/>
    <property type="project" value="UniProtKB-SubCell"/>
</dbReference>
<dbReference type="InterPro" id="IPR036397">
    <property type="entry name" value="RNaseH_sf"/>
</dbReference>
<dbReference type="PANTHER" id="PTHR10133:SF62">
    <property type="entry name" value="DNA POLYMERASE THETA"/>
    <property type="match status" value="1"/>
</dbReference>
<dbReference type="GO" id="GO:0097681">
    <property type="term" value="P:double-strand break repair via alternative nonhomologous end joining"/>
    <property type="evidence" value="ECO:0007669"/>
    <property type="project" value="TreeGrafter"/>
</dbReference>
<dbReference type="SMART" id="SM00482">
    <property type="entry name" value="POLAc"/>
    <property type="match status" value="1"/>
</dbReference>
<dbReference type="SMART" id="SM00487">
    <property type="entry name" value="DEXDc"/>
    <property type="match status" value="1"/>
</dbReference>
<dbReference type="Pfam" id="PF00270">
    <property type="entry name" value="DEAD"/>
    <property type="match status" value="1"/>
</dbReference>
<feature type="compositionally biased region" description="Basic residues" evidence="7">
    <location>
        <begin position="1259"/>
        <end position="1278"/>
    </location>
</feature>
<keyword evidence="2" id="KW-0547">Nucleotide-binding</keyword>
<feature type="region of interest" description="Disordered" evidence="7">
    <location>
        <begin position="1241"/>
        <end position="1351"/>
    </location>
</feature>
<dbReference type="SUPFAM" id="SSF158702">
    <property type="entry name" value="Sec63 N-terminal domain-like"/>
    <property type="match status" value="1"/>
</dbReference>
<dbReference type="InterPro" id="IPR027417">
    <property type="entry name" value="P-loop_NTPase"/>
</dbReference>
<evidence type="ECO:0000256" key="2">
    <source>
        <dbReference type="ARBA" id="ARBA00022741"/>
    </source>
</evidence>
<evidence type="ECO:0000256" key="5">
    <source>
        <dbReference type="ARBA" id="ARBA00023204"/>
    </source>
</evidence>
<dbReference type="SUPFAM" id="SSF52540">
    <property type="entry name" value="P-loop containing nucleoside triphosphate hydrolases"/>
    <property type="match status" value="1"/>
</dbReference>
<organism evidence="10 11">
    <name type="scientific">Rhizophlyctis rosea</name>
    <dbReference type="NCBI Taxonomy" id="64517"/>
    <lineage>
        <taxon>Eukaryota</taxon>
        <taxon>Fungi</taxon>
        <taxon>Fungi incertae sedis</taxon>
        <taxon>Chytridiomycota</taxon>
        <taxon>Chytridiomycota incertae sedis</taxon>
        <taxon>Chytridiomycetes</taxon>
        <taxon>Rhizophlyctidales</taxon>
        <taxon>Rhizophlyctidaceae</taxon>
        <taxon>Rhizophlyctis</taxon>
    </lineage>
</organism>
<dbReference type="PANTHER" id="PTHR10133">
    <property type="entry name" value="DNA POLYMERASE I"/>
    <property type="match status" value="1"/>
</dbReference>
<dbReference type="PROSITE" id="PS51194">
    <property type="entry name" value="HELICASE_CTER"/>
    <property type="match status" value="1"/>
</dbReference>
<dbReference type="InterPro" id="IPR014001">
    <property type="entry name" value="Helicase_ATP-bd"/>
</dbReference>
<keyword evidence="3" id="KW-0227">DNA damage</keyword>
<dbReference type="CDD" id="cd08638">
    <property type="entry name" value="DNA_pol_A_theta"/>
    <property type="match status" value="1"/>
</dbReference>
<dbReference type="Pfam" id="PF00271">
    <property type="entry name" value="Helicase_C"/>
    <property type="match status" value="1"/>
</dbReference>
<dbReference type="CDD" id="cd18795">
    <property type="entry name" value="SF2_C_Ski2"/>
    <property type="match status" value="1"/>
</dbReference>
<dbReference type="InterPro" id="IPR043502">
    <property type="entry name" value="DNA/RNA_pol_sf"/>
</dbReference>
<dbReference type="InterPro" id="IPR011545">
    <property type="entry name" value="DEAD/DEAH_box_helicase_dom"/>
</dbReference>
<dbReference type="InterPro" id="IPR012337">
    <property type="entry name" value="RNaseH-like_sf"/>
</dbReference>
<evidence type="ECO:0000256" key="1">
    <source>
        <dbReference type="ARBA" id="ARBA00004123"/>
    </source>
</evidence>
<protein>
    <recommendedName>
        <fullName evidence="12">DNA-directed DNA polymerase</fullName>
    </recommendedName>
</protein>
<evidence type="ECO:0000256" key="3">
    <source>
        <dbReference type="ARBA" id="ARBA00022763"/>
    </source>
</evidence>
<evidence type="ECO:0000313" key="10">
    <source>
        <dbReference type="EMBL" id="KAJ3057486.1"/>
    </source>
</evidence>
<dbReference type="Gene3D" id="3.30.420.10">
    <property type="entry name" value="Ribonuclease H-like superfamily/Ribonuclease H"/>
    <property type="match status" value="1"/>
</dbReference>
<keyword evidence="5" id="KW-0234">DNA repair</keyword>
<keyword evidence="6" id="KW-0539">Nucleus</keyword>
<keyword evidence="11" id="KW-1185">Reference proteome</keyword>
<dbReference type="GO" id="GO:0003677">
    <property type="term" value="F:DNA binding"/>
    <property type="evidence" value="ECO:0007669"/>
    <property type="project" value="InterPro"/>
</dbReference>
<dbReference type="Gene3D" id="1.20.1060.10">
    <property type="entry name" value="Taq DNA Polymerase, Chain T, domain 4"/>
    <property type="match status" value="1"/>
</dbReference>
<dbReference type="Gene3D" id="3.30.70.370">
    <property type="match status" value="1"/>
</dbReference>
<dbReference type="SMART" id="SM00490">
    <property type="entry name" value="HELICc"/>
    <property type="match status" value="1"/>
</dbReference>
<dbReference type="PRINTS" id="PR00868">
    <property type="entry name" value="DNAPOLI"/>
</dbReference>
<feature type="compositionally biased region" description="Basic and acidic residues" evidence="7">
    <location>
        <begin position="1241"/>
        <end position="1250"/>
    </location>
</feature>
<proteinExistence type="predicted"/>
<reference evidence="10" key="1">
    <citation type="submission" date="2020-05" db="EMBL/GenBank/DDBJ databases">
        <title>Phylogenomic resolution of chytrid fungi.</title>
        <authorList>
            <person name="Stajich J.E."/>
            <person name="Amses K."/>
            <person name="Simmons R."/>
            <person name="Seto K."/>
            <person name="Myers J."/>
            <person name="Bonds A."/>
            <person name="Quandt C.A."/>
            <person name="Barry K."/>
            <person name="Liu P."/>
            <person name="Grigoriev I."/>
            <person name="Longcore J.E."/>
            <person name="James T.Y."/>
        </authorList>
    </citation>
    <scope>NUCLEOTIDE SEQUENCE</scope>
    <source>
        <strain evidence="10">JEL0318</strain>
    </source>
</reference>
<comment type="subcellular location">
    <subcellularLocation>
        <location evidence="1">Nucleus</location>
    </subcellularLocation>
</comment>
<dbReference type="InterPro" id="IPR046931">
    <property type="entry name" value="HTH_61"/>
</dbReference>
<evidence type="ECO:0000256" key="7">
    <source>
        <dbReference type="SAM" id="MobiDB-lite"/>
    </source>
</evidence>
<dbReference type="SUPFAM" id="SSF56672">
    <property type="entry name" value="DNA/RNA polymerases"/>
    <property type="match status" value="1"/>
</dbReference>
<gene>
    <name evidence="10" type="ORF">HK097_004006</name>
</gene>
<dbReference type="Pfam" id="PF00476">
    <property type="entry name" value="DNA_pol_A"/>
    <property type="match status" value="1"/>
</dbReference>
<name>A0AAD5X9J4_9FUNG</name>
<feature type="region of interest" description="Disordered" evidence="7">
    <location>
        <begin position="1"/>
        <end position="172"/>
    </location>
</feature>
<dbReference type="Pfam" id="PF21099">
    <property type="entry name" value="POLQ_helical"/>
    <property type="match status" value="1"/>
</dbReference>
<dbReference type="EMBL" id="JADGJD010000002">
    <property type="protein sequence ID" value="KAJ3057486.1"/>
    <property type="molecule type" value="Genomic_DNA"/>
</dbReference>
<evidence type="ECO:0000259" key="9">
    <source>
        <dbReference type="PROSITE" id="PS51194"/>
    </source>
</evidence>
<dbReference type="InterPro" id="IPR002298">
    <property type="entry name" value="DNA_polymerase_A"/>
</dbReference>
<feature type="domain" description="Helicase ATP-binding" evidence="8">
    <location>
        <begin position="486"/>
        <end position="657"/>
    </location>
</feature>
<dbReference type="InterPro" id="IPR001650">
    <property type="entry name" value="Helicase_C-like"/>
</dbReference>
<feature type="domain" description="Helicase C-terminal" evidence="9">
    <location>
        <begin position="694"/>
        <end position="886"/>
    </location>
</feature>
<dbReference type="InterPro" id="IPR001098">
    <property type="entry name" value="DNA-dir_DNA_pol_A_palm_dom"/>
</dbReference>
<dbReference type="GO" id="GO:0003887">
    <property type="term" value="F:DNA-directed DNA polymerase activity"/>
    <property type="evidence" value="ECO:0007669"/>
    <property type="project" value="InterPro"/>
</dbReference>
<comment type="caution">
    <text evidence="10">The sequence shown here is derived from an EMBL/GenBank/DDBJ whole genome shotgun (WGS) entry which is preliminary data.</text>
</comment>
<evidence type="ECO:0000259" key="8">
    <source>
        <dbReference type="PROSITE" id="PS51192"/>
    </source>
</evidence>
<evidence type="ECO:0000256" key="6">
    <source>
        <dbReference type="ARBA" id="ARBA00023242"/>
    </source>
</evidence>
<dbReference type="Gene3D" id="3.40.50.300">
    <property type="entry name" value="P-loop containing nucleotide triphosphate hydrolases"/>
    <property type="match status" value="2"/>
</dbReference>
<sequence length="1965" mass="219776">MAKTKPKTKTPPVTSFFPQTKRRSEVAQLTKVSSKPAVSPVRTIFKNPFLLPETTVAKAQPERQAKPAQVTERQKGNLSQPAEDHSTCGGKRKNAESPGEDSQSKRYKPAAFRLLTQIRPSELTESETPHPQRRVSSTPRQTPSRSPLPLYGNHSDVDRAQSGTPSSMYDVNGLSDTQLLQAAAEAEKNQSPAYQTPGPANACTPSAFGTPAFSVFGRDPSSADWRKCEKSFEEPDPTPSTYPSMNVPSTALNAVCADTEMTFDMGEALAVSTPNDCVRGESPLLVTPNSIDSPVFGQKTNPSPPPRFDLNDTVDDWIFTQQSQAEAGAPQSFREAAETPSQRSLDSQTIPPTPPTIQFQPGMLKPPDMNDIPDEDREDYEGYLVLGQHASDDLMPQLDEMLLADNDDNLTKSIARASMLIRALDSPNRPGQETYLNVSGPQMESDLSVRHCFKKFGFSDDLAETYVSEGIADLFQWQLDCLKTGGIMEETTTNLLYSAPTSAGKTMVAELMMLKRVLLTRTKAIFIVPFVSIVLEKVKYMQKMWASERLNIVGYHGNTGPRNFDEVDIAICTIERANSLVNRLIMEKSLDTLGIMVVDELHMVGGTHNDRGYTLELLLLKAMYHSKGNLQIVGMSATVPKIEKLALWLDAKFFQTDFRPVELVEYIFAGNTLRARDGKVVRSLKCKPRDDSGRLVALVEEIAKDKLSTLVFCFTHQGCENAAKEIVKGLQNRLPVDAETKLQRSKVSLELQATPARLDPTLEFTIPEGVAFHHAGLTTDEREIIEDAFRAGSLHTLVATTTLANGVNLPARRVIFREWKPWGKNPIAPQDYQQMRGRAGRKGKDSLGESILMCSPLETSEVVNKVINVPLSAFESCLHPRHRGLARAILEIIAADTNCVRELLTAYSRHTLYHALLDNEVDADMAIDKAIDYLKHNQFVIVRQVEVPEQNSNGRPRHISRYAAAILEATHLGRATVSSALSPEDALVVFQELSVGQESMFLRTELHVVYHVTPPFLRDKIKLFQENAWMGILNHHLEKPGQSAEYNVGKAVGARSAVVKMGTGQPLTRKETQILQRYCLALVLNDLIEEKRIGHVCEKYKLDRGTLQQLQTQSATFAGMVHVFLEELKWYPMSRLVSQLQDRLNFGIQPKLLDLVKIPGMTGNRARLLWDANYTTVASIASSTTDEIVAVLSRPKPFLMEDSDDPTVQYQQQMEYRELCQIIEAAKGMVTLEEVREAEMAMAEAEKENNRPTSPNKKTPVRHGGKGGGKRSGKRTRSTTKTVGSSEKRLLWRAGLQRYQQAEPADTSMFKTPSRPPRQKRALPLVVESPELVSPPNAAVPEDSSSDQSEDVGLDGVSILITEDFIDTFVRDVEWWPSCVIHPLTEEPAKSNQYGRLLGLAIFAREEQMHYVNLRECEPDWLQKIAKALKRRNTVITCFDAKAFVRALLRNNVQPPDKFKDPVVAGWCLDPERKRKDLAGMYKEFFPADAVARVGNEMEICLWEALQVKKLMEKLETRMDKEGMLETFLNMEMPIQVILGGMEHYGVGFHHQDFHKYYALFQKTMKDLEIAAYRSAGRMFNLANPPEVAEVLYDEKKLLIEDGKSVGVGAPGCGPLVPKKCRSTRKEILLKLVDKYPEEKLPTIIMEHRRLSKLYGTHLIPLRMAAVTSDEFEMKRIHCSFTTHTATGRINTHNPNLQNIPHPKDTNGDGLELNSANLRNAFLAAPDMVLVIKFRADQSLAAQLAGDKKLLDILNSGGDIFNLMALEMDKQKYRSVKDVSKEDRQKAKGICYGVLYGQRPKSAAEDLGSTLDYAEQFIAKFKEMFPKIDSYKRKVVNDCTKNAFVLTALGRKRYLPHINSKSSSERGRAERQAINTNIQGSAADLVKTVMIKVSESFTRKWGDIEDSRRRPRMIMQIHDELVFEVPRGLVNAVKQILQTTMNEQVPGDVAFPVNFKIGALWGSLE</sequence>
<dbReference type="Gene3D" id="1.10.3380.20">
    <property type="match status" value="1"/>
</dbReference>
<feature type="compositionally biased region" description="Low complexity" evidence="7">
    <location>
        <begin position="134"/>
        <end position="150"/>
    </location>
</feature>
<keyword evidence="4" id="KW-0067">ATP-binding</keyword>
<accession>A0AAD5X9J4</accession>
<dbReference type="PROSITE" id="PS51192">
    <property type="entry name" value="HELICASE_ATP_BIND_1"/>
    <property type="match status" value="1"/>
</dbReference>
<evidence type="ECO:0000313" key="11">
    <source>
        <dbReference type="Proteomes" id="UP001212841"/>
    </source>
</evidence>
<dbReference type="Proteomes" id="UP001212841">
    <property type="component" value="Unassembled WGS sequence"/>
</dbReference>
<dbReference type="GO" id="GO:0006261">
    <property type="term" value="P:DNA-templated DNA replication"/>
    <property type="evidence" value="ECO:0007669"/>
    <property type="project" value="InterPro"/>
</dbReference>
<feature type="region of interest" description="Disordered" evidence="7">
    <location>
        <begin position="324"/>
        <end position="365"/>
    </location>
</feature>
<dbReference type="GO" id="GO:0005524">
    <property type="term" value="F:ATP binding"/>
    <property type="evidence" value="ECO:0007669"/>
    <property type="project" value="UniProtKB-KW"/>
</dbReference>
<dbReference type="Gene3D" id="1.10.150.20">
    <property type="entry name" value="5' to 3' exonuclease, C-terminal subdomain"/>
    <property type="match status" value="1"/>
</dbReference>
<dbReference type="Pfam" id="PF20470">
    <property type="entry name" value="HTH_61"/>
    <property type="match status" value="1"/>
</dbReference>
<evidence type="ECO:0000256" key="4">
    <source>
        <dbReference type="ARBA" id="ARBA00022840"/>
    </source>
</evidence>